<proteinExistence type="predicted"/>
<dbReference type="HOGENOM" id="CLU_133908_0_0_1"/>
<dbReference type="InterPro" id="IPR057229">
    <property type="entry name" value="DUF7907"/>
</dbReference>
<dbReference type="AlphaFoldDB" id="A0A0D2CI75"/>
<dbReference type="Pfam" id="PF25484">
    <property type="entry name" value="DUF7907"/>
    <property type="match status" value="1"/>
</dbReference>
<feature type="chain" id="PRO_5002239731" description="DUF7907 domain-containing protein" evidence="1">
    <location>
        <begin position="21"/>
        <end position="183"/>
    </location>
</feature>
<evidence type="ECO:0000256" key="1">
    <source>
        <dbReference type="SAM" id="SignalP"/>
    </source>
</evidence>
<dbReference type="RefSeq" id="XP_016250091.1">
    <property type="nucleotide sequence ID" value="XM_016392572.1"/>
</dbReference>
<gene>
    <name evidence="3" type="ORF">PV07_05661</name>
</gene>
<feature type="domain" description="DUF7907" evidence="2">
    <location>
        <begin position="33"/>
        <end position="181"/>
    </location>
</feature>
<name>A0A0D2CI75_9EURO</name>
<reference evidence="3 4" key="1">
    <citation type="submission" date="2015-01" db="EMBL/GenBank/DDBJ databases">
        <title>The Genome Sequence of Cladophialophora immunda CBS83496.</title>
        <authorList>
            <consortium name="The Broad Institute Genomics Platform"/>
            <person name="Cuomo C."/>
            <person name="de Hoog S."/>
            <person name="Gorbushina A."/>
            <person name="Stielow B."/>
            <person name="Teixiera M."/>
            <person name="Abouelleil A."/>
            <person name="Chapman S.B."/>
            <person name="Priest M."/>
            <person name="Young S.K."/>
            <person name="Wortman J."/>
            <person name="Nusbaum C."/>
            <person name="Birren B."/>
        </authorList>
    </citation>
    <scope>NUCLEOTIDE SEQUENCE [LARGE SCALE GENOMIC DNA]</scope>
    <source>
        <strain evidence="3 4">CBS 83496</strain>
    </source>
</reference>
<organism evidence="3 4">
    <name type="scientific">Cladophialophora immunda</name>
    <dbReference type="NCBI Taxonomy" id="569365"/>
    <lineage>
        <taxon>Eukaryota</taxon>
        <taxon>Fungi</taxon>
        <taxon>Dikarya</taxon>
        <taxon>Ascomycota</taxon>
        <taxon>Pezizomycotina</taxon>
        <taxon>Eurotiomycetes</taxon>
        <taxon>Chaetothyriomycetidae</taxon>
        <taxon>Chaetothyriales</taxon>
        <taxon>Herpotrichiellaceae</taxon>
        <taxon>Cladophialophora</taxon>
    </lineage>
</organism>
<keyword evidence="4" id="KW-1185">Reference proteome</keyword>
<dbReference type="STRING" id="569365.A0A0D2CI75"/>
<evidence type="ECO:0000313" key="3">
    <source>
        <dbReference type="EMBL" id="KIW29875.1"/>
    </source>
</evidence>
<evidence type="ECO:0000259" key="2">
    <source>
        <dbReference type="Pfam" id="PF25484"/>
    </source>
</evidence>
<dbReference type="GeneID" id="27344855"/>
<dbReference type="EMBL" id="KN847042">
    <property type="protein sequence ID" value="KIW29875.1"/>
    <property type="molecule type" value="Genomic_DNA"/>
</dbReference>
<sequence length="183" mass="19906">MHFSALLTVALLSIFNLTSASPLQTRQTIDPPARYFLQTKVVNGAHKDCGTNKTNLWLYSYHTGAGLGDAALSSNKSWAWQGYLNDSQQLMTYSGNLGGPWPLSIGYGPYQQWNQVGISIAGITSLYAGFFFNSSGLQFNASTGGWLACDWWHGVPQLFQANGYAYGPLPNSCSKVQLQPVAV</sequence>
<dbReference type="OrthoDB" id="3518533at2759"/>
<evidence type="ECO:0000313" key="4">
    <source>
        <dbReference type="Proteomes" id="UP000054466"/>
    </source>
</evidence>
<accession>A0A0D2CI75</accession>
<feature type="signal peptide" evidence="1">
    <location>
        <begin position="1"/>
        <end position="20"/>
    </location>
</feature>
<keyword evidence="1" id="KW-0732">Signal</keyword>
<dbReference type="VEuPathDB" id="FungiDB:PV07_05661"/>
<dbReference type="Proteomes" id="UP000054466">
    <property type="component" value="Unassembled WGS sequence"/>
</dbReference>
<protein>
    <recommendedName>
        <fullName evidence="2">DUF7907 domain-containing protein</fullName>
    </recommendedName>
</protein>